<sequence>MCVVVGAAMVALLIAGVICAVTGAVLFACGAALSRLSGVLLATSCALSSPCGWAATGALAATDLLSARGVPAGAVFFALPSAGSRLSAVFLPAVLPVAEVRPGQRCRVGRCFRQRHGLRSGDRLRQHGEQRAKRLELPHRSAAYQFWRLSVPYQAYHPLLFCRGRRAGRRALQVAPASSATPSGPPGRLWYPLLPHWPRQTLLKAAPRGSDLPSSKATFPGKALPSSVRKSSPKPLRPRLLHPRLQRYRPRCLTEFLAM</sequence>
<evidence type="ECO:0000256" key="1">
    <source>
        <dbReference type="SAM" id="MobiDB-lite"/>
    </source>
</evidence>
<dbReference type="AlphaFoldDB" id="A0A2X3KWC3"/>
<dbReference type="EMBL" id="UAVU01000004">
    <property type="protein sequence ID" value="SQC90769.1"/>
    <property type="molecule type" value="Genomic_DNA"/>
</dbReference>
<evidence type="ECO:0000313" key="3">
    <source>
        <dbReference type="Proteomes" id="UP000251197"/>
    </source>
</evidence>
<protein>
    <submittedName>
        <fullName evidence="2">Uncharacterized protein</fullName>
    </submittedName>
</protein>
<dbReference type="Proteomes" id="UP000251197">
    <property type="component" value="Unassembled WGS sequence"/>
</dbReference>
<evidence type="ECO:0000313" key="2">
    <source>
        <dbReference type="EMBL" id="SQC90769.1"/>
    </source>
</evidence>
<feature type="region of interest" description="Disordered" evidence="1">
    <location>
        <begin position="206"/>
        <end position="238"/>
    </location>
</feature>
<feature type="compositionally biased region" description="Low complexity" evidence="1">
    <location>
        <begin position="224"/>
        <end position="234"/>
    </location>
</feature>
<name>A0A2X3KWC3_9ENTR</name>
<gene>
    <name evidence="2" type="ORF">NCTC12120_03909</name>
</gene>
<accession>A0A2X3KWC3</accession>
<reference evidence="2 3" key="1">
    <citation type="submission" date="2018-06" db="EMBL/GenBank/DDBJ databases">
        <authorList>
            <consortium name="Pathogen Informatics"/>
            <person name="Doyle S."/>
        </authorList>
    </citation>
    <scope>NUCLEOTIDE SEQUENCE [LARGE SCALE GENOMIC DNA]</scope>
    <source>
        <strain evidence="2 3">NCTC12120</strain>
    </source>
</reference>
<proteinExistence type="predicted"/>
<organism evidence="2 3">
    <name type="scientific">Cedecea neteri</name>
    <dbReference type="NCBI Taxonomy" id="158822"/>
    <lineage>
        <taxon>Bacteria</taxon>
        <taxon>Pseudomonadati</taxon>
        <taxon>Pseudomonadota</taxon>
        <taxon>Gammaproteobacteria</taxon>
        <taxon>Enterobacterales</taxon>
        <taxon>Enterobacteriaceae</taxon>
        <taxon>Cedecea</taxon>
    </lineage>
</organism>